<accession>A0AAX2AFN4</accession>
<evidence type="ECO:0000256" key="5">
    <source>
        <dbReference type="ARBA" id="ARBA00022694"/>
    </source>
</evidence>
<keyword evidence="7" id="KW-0547">Nucleotide-binding</keyword>
<evidence type="ECO:0000256" key="6">
    <source>
        <dbReference type="ARBA" id="ARBA00022723"/>
    </source>
</evidence>
<evidence type="ECO:0000313" key="11">
    <source>
        <dbReference type="EMBL" id="RXK15006.1"/>
    </source>
</evidence>
<name>A0AAX2AFN4_9BACT</name>
<evidence type="ECO:0000256" key="3">
    <source>
        <dbReference type="ARBA" id="ARBA00019010"/>
    </source>
</evidence>
<keyword evidence="5" id="KW-0819">tRNA processing</keyword>
<dbReference type="GO" id="GO:0002949">
    <property type="term" value="P:tRNA threonylcarbamoyladenosine modification"/>
    <property type="evidence" value="ECO:0007669"/>
    <property type="project" value="InterPro"/>
</dbReference>
<proteinExistence type="inferred from homology"/>
<dbReference type="InterPro" id="IPR003442">
    <property type="entry name" value="T6A_TsaE"/>
</dbReference>
<evidence type="ECO:0000256" key="2">
    <source>
        <dbReference type="ARBA" id="ARBA00007599"/>
    </source>
</evidence>
<evidence type="ECO:0000256" key="4">
    <source>
        <dbReference type="ARBA" id="ARBA00022490"/>
    </source>
</evidence>
<keyword evidence="8" id="KW-0067">ATP-binding</keyword>
<evidence type="ECO:0000256" key="8">
    <source>
        <dbReference type="ARBA" id="ARBA00022840"/>
    </source>
</evidence>
<dbReference type="GO" id="GO:0005524">
    <property type="term" value="F:ATP binding"/>
    <property type="evidence" value="ECO:0007669"/>
    <property type="project" value="UniProtKB-KW"/>
</dbReference>
<evidence type="ECO:0000256" key="1">
    <source>
        <dbReference type="ARBA" id="ARBA00004496"/>
    </source>
</evidence>
<comment type="subcellular location">
    <subcellularLocation>
        <location evidence="1">Cytoplasm</location>
    </subcellularLocation>
</comment>
<evidence type="ECO:0000256" key="10">
    <source>
        <dbReference type="ARBA" id="ARBA00032441"/>
    </source>
</evidence>
<dbReference type="KEGG" id="amyt:AMYT_1411"/>
<protein>
    <recommendedName>
        <fullName evidence="3">tRNA threonylcarbamoyladenosine biosynthesis protein TsaE</fullName>
    </recommendedName>
    <alternativeName>
        <fullName evidence="10">t(6)A37 threonylcarbamoyladenosine biosynthesis protein TsaE</fullName>
    </alternativeName>
</protein>
<dbReference type="AlphaFoldDB" id="A0AAX2AFN4"/>
<keyword evidence="4" id="KW-0963">Cytoplasm</keyword>
<dbReference type="EMBL" id="NXID01000044">
    <property type="protein sequence ID" value="RXK15006.1"/>
    <property type="molecule type" value="Genomic_DNA"/>
</dbReference>
<dbReference type="Pfam" id="PF02367">
    <property type="entry name" value="TsaE"/>
    <property type="match status" value="1"/>
</dbReference>
<evidence type="ECO:0000256" key="9">
    <source>
        <dbReference type="ARBA" id="ARBA00022842"/>
    </source>
</evidence>
<dbReference type="GO" id="GO:0046872">
    <property type="term" value="F:metal ion binding"/>
    <property type="evidence" value="ECO:0007669"/>
    <property type="project" value="UniProtKB-KW"/>
</dbReference>
<dbReference type="Proteomes" id="UP000290092">
    <property type="component" value="Unassembled WGS sequence"/>
</dbReference>
<organism evidence="11 12">
    <name type="scientific">Malaciobacter mytili LMG 24559</name>
    <dbReference type="NCBI Taxonomy" id="1032238"/>
    <lineage>
        <taxon>Bacteria</taxon>
        <taxon>Pseudomonadati</taxon>
        <taxon>Campylobacterota</taxon>
        <taxon>Epsilonproteobacteria</taxon>
        <taxon>Campylobacterales</taxon>
        <taxon>Arcobacteraceae</taxon>
        <taxon>Malaciobacter</taxon>
    </lineage>
</organism>
<sequence>MQETLLLDLENINKVVNKLKAVIKKDCVVLLKGDLASGKTTLVKNFVKSYGSDDLVTSPTFSIQTLYSNNIYHYDVYNKGLEEFISLGLLEEFEKEGIHFVEWGDKRLEDLLLSYGFNVISVEIEKLDNKRQYKIYA</sequence>
<keyword evidence="9" id="KW-0460">Magnesium</keyword>
<dbReference type="PANTHER" id="PTHR33540:SF2">
    <property type="entry name" value="TRNA THREONYLCARBAMOYLADENOSINE BIOSYNTHESIS PROTEIN TSAE"/>
    <property type="match status" value="1"/>
</dbReference>
<dbReference type="Gene3D" id="3.40.50.300">
    <property type="entry name" value="P-loop containing nucleotide triphosphate hydrolases"/>
    <property type="match status" value="1"/>
</dbReference>
<reference evidence="11 12" key="1">
    <citation type="submission" date="2017-09" db="EMBL/GenBank/DDBJ databases">
        <title>Genomics of the genus Arcobacter.</title>
        <authorList>
            <person name="Perez-Cataluna A."/>
            <person name="Figueras M.J."/>
            <person name="Salas-Masso N."/>
        </authorList>
    </citation>
    <scope>NUCLEOTIDE SEQUENCE [LARGE SCALE GENOMIC DNA]</scope>
    <source>
        <strain evidence="11 12">CECT 7386</strain>
    </source>
</reference>
<dbReference type="InterPro" id="IPR027417">
    <property type="entry name" value="P-loop_NTPase"/>
</dbReference>
<gene>
    <name evidence="11" type="ORF">CP985_10715</name>
</gene>
<comment type="similarity">
    <text evidence="2">Belongs to the TsaE family.</text>
</comment>
<comment type="caution">
    <text evidence="11">The sequence shown here is derived from an EMBL/GenBank/DDBJ whole genome shotgun (WGS) entry which is preliminary data.</text>
</comment>
<keyword evidence="6" id="KW-0479">Metal-binding</keyword>
<evidence type="ECO:0000313" key="12">
    <source>
        <dbReference type="Proteomes" id="UP000290092"/>
    </source>
</evidence>
<dbReference type="PANTHER" id="PTHR33540">
    <property type="entry name" value="TRNA THREONYLCARBAMOYLADENOSINE BIOSYNTHESIS PROTEIN TSAE"/>
    <property type="match status" value="1"/>
</dbReference>
<evidence type="ECO:0000256" key="7">
    <source>
        <dbReference type="ARBA" id="ARBA00022741"/>
    </source>
</evidence>
<dbReference type="RefSeq" id="WP_114841848.1">
    <property type="nucleotide sequence ID" value="NZ_CP031219.1"/>
</dbReference>
<keyword evidence="12" id="KW-1185">Reference proteome</keyword>
<dbReference type="SUPFAM" id="SSF52540">
    <property type="entry name" value="P-loop containing nucleoside triphosphate hydrolases"/>
    <property type="match status" value="1"/>
</dbReference>
<dbReference type="GO" id="GO:0005737">
    <property type="term" value="C:cytoplasm"/>
    <property type="evidence" value="ECO:0007669"/>
    <property type="project" value="UniProtKB-SubCell"/>
</dbReference>
<dbReference type="NCBIfam" id="TIGR00150">
    <property type="entry name" value="T6A_YjeE"/>
    <property type="match status" value="1"/>
</dbReference>